<organism evidence="1">
    <name type="scientific">Picea glauca</name>
    <name type="common">White spruce</name>
    <name type="synonym">Pinus glauca</name>
    <dbReference type="NCBI Taxonomy" id="3330"/>
    <lineage>
        <taxon>Eukaryota</taxon>
        <taxon>Viridiplantae</taxon>
        <taxon>Streptophyta</taxon>
        <taxon>Embryophyta</taxon>
        <taxon>Tracheophyta</taxon>
        <taxon>Spermatophyta</taxon>
        <taxon>Pinopsida</taxon>
        <taxon>Pinidae</taxon>
        <taxon>Conifers I</taxon>
        <taxon>Pinales</taxon>
        <taxon>Pinaceae</taxon>
        <taxon>Picea</taxon>
    </lineage>
</organism>
<keyword evidence="1" id="KW-0496">Mitochondrion</keyword>
<name>A0A117NJA4_PICGL</name>
<protein>
    <submittedName>
        <fullName evidence="1">Uncharacterized protein</fullName>
    </submittedName>
</protein>
<comment type="caution">
    <text evidence="1">The sequence shown here is derived from an EMBL/GenBank/DDBJ whole genome shotgun (WGS) entry which is preliminary data.</text>
</comment>
<dbReference type="EMBL" id="LKAM01000001">
    <property type="protein sequence ID" value="KUM51243.1"/>
    <property type="molecule type" value="Genomic_DNA"/>
</dbReference>
<gene>
    <name evidence="1" type="ORF">ABT39_MTgene1090</name>
</gene>
<proteinExistence type="predicted"/>
<accession>A0A117NJA4</accession>
<sequence length="103" mass="11103">MSRNLIILFLSGKNKNLAPLPLRLGESCLKSLNQLGGARRLRVNAITHICLKNILITEGTKSLNTVKLGRQSGIESLTHWTTNGPAETAASIPQYPPNSCVPA</sequence>
<reference evidence="1" key="1">
    <citation type="journal article" date="2015" name="Genome Biol. Evol.">
        <title>Organellar Genomes of White Spruce (Picea glauca): Assembly and Annotation.</title>
        <authorList>
            <person name="Jackman S.D."/>
            <person name="Warren R.L."/>
            <person name="Gibb E.A."/>
            <person name="Vandervalk B.P."/>
            <person name="Mohamadi H."/>
            <person name="Chu J."/>
            <person name="Raymond A."/>
            <person name="Pleasance S."/>
            <person name="Coope R."/>
            <person name="Wildung M.R."/>
            <person name="Ritland C.E."/>
            <person name="Bousquet J."/>
            <person name="Jones S.J."/>
            <person name="Bohlmann J."/>
            <person name="Birol I."/>
        </authorList>
    </citation>
    <scope>NUCLEOTIDE SEQUENCE [LARGE SCALE GENOMIC DNA]</scope>
    <source>
        <tissue evidence="1">Flushing bud</tissue>
    </source>
</reference>
<geneLocation type="mitochondrion" evidence="1"/>
<dbReference type="AlphaFoldDB" id="A0A117NJA4"/>
<evidence type="ECO:0000313" key="1">
    <source>
        <dbReference type="EMBL" id="KUM51243.1"/>
    </source>
</evidence>